<keyword evidence="3" id="KW-1185">Reference proteome</keyword>
<evidence type="ECO:0000313" key="2">
    <source>
        <dbReference type="EMBL" id="PSC76720.1"/>
    </source>
</evidence>
<accession>A0A2P6VRM3</accession>
<comment type="caution">
    <text evidence="2">The sequence shown here is derived from an EMBL/GenBank/DDBJ whole genome shotgun (WGS) entry which is preliminary data.</text>
</comment>
<reference evidence="2 3" key="1">
    <citation type="journal article" date="2018" name="Plant J.">
        <title>Genome sequences of Chlorella sorokiniana UTEX 1602 and Micractinium conductrix SAG 241.80: implications to maltose excretion by a green alga.</title>
        <authorList>
            <person name="Arriola M.B."/>
            <person name="Velmurugan N."/>
            <person name="Zhang Y."/>
            <person name="Plunkett M.H."/>
            <person name="Hondzo H."/>
            <person name="Barney B.M."/>
        </authorList>
    </citation>
    <scope>NUCLEOTIDE SEQUENCE [LARGE SCALE GENOMIC DNA]</scope>
    <source>
        <strain evidence="2 3">SAG 241.80</strain>
    </source>
</reference>
<dbReference type="OrthoDB" id="427071at2759"/>
<gene>
    <name evidence="2" type="primary">g181</name>
    <name evidence="2" type="ORF">C2E20_0181</name>
</gene>
<feature type="compositionally biased region" description="Acidic residues" evidence="1">
    <location>
        <begin position="144"/>
        <end position="161"/>
    </location>
</feature>
<proteinExistence type="predicted"/>
<dbReference type="EMBL" id="LHPF02000001">
    <property type="protein sequence ID" value="PSC76720.1"/>
    <property type="molecule type" value="Genomic_DNA"/>
</dbReference>
<dbReference type="Proteomes" id="UP000239649">
    <property type="component" value="Unassembled WGS sequence"/>
</dbReference>
<protein>
    <submittedName>
        <fullName evidence="2">3-hydroxyacyl-dehydrogenase</fullName>
    </submittedName>
</protein>
<evidence type="ECO:0000313" key="3">
    <source>
        <dbReference type="Proteomes" id="UP000239649"/>
    </source>
</evidence>
<dbReference type="AlphaFoldDB" id="A0A2P6VRM3"/>
<feature type="region of interest" description="Disordered" evidence="1">
    <location>
        <begin position="125"/>
        <end position="164"/>
    </location>
</feature>
<evidence type="ECO:0000256" key="1">
    <source>
        <dbReference type="SAM" id="MobiDB-lite"/>
    </source>
</evidence>
<organism evidence="2 3">
    <name type="scientific">Micractinium conductrix</name>
    <dbReference type="NCBI Taxonomy" id="554055"/>
    <lineage>
        <taxon>Eukaryota</taxon>
        <taxon>Viridiplantae</taxon>
        <taxon>Chlorophyta</taxon>
        <taxon>core chlorophytes</taxon>
        <taxon>Trebouxiophyceae</taxon>
        <taxon>Chlorellales</taxon>
        <taxon>Chlorellaceae</taxon>
        <taxon>Chlorella clade</taxon>
        <taxon>Micractinium</taxon>
    </lineage>
</organism>
<sequence>MQRAVLTGVLPPDICRELIWAARSLAVVGYRDCVASATIFDVASAAPALLMPLAIDPLAANLVMGQALVAALAADHARDPNPALARLVEAAGRVMQDFEDIDRELGNDHDWSVSAFGRQGRWGAGALEDDSSCSTPPPALMPTDSEDEAEADSEDEAEAAVEAEAAAPFVVHAFRASGTRKPAE</sequence>
<name>A0A2P6VRM3_9CHLO</name>